<sequence length="66" mass="6844">MPIDFATSLRRHYLTFLAVLVIGVVLIIARGGTSQSTAIALDCVLGLAKLVSGYVLAPAPPAVPKP</sequence>
<keyword evidence="1" id="KW-1133">Transmembrane helix</keyword>
<organism evidence="2">
    <name type="scientific">Streptomyces sp. NBC_00060</name>
    <dbReference type="NCBI Taxonomy" id="2975636"/>
    <lineage>
        <taxon>Bacteria</taxon>
        <taxon>Bacillati</taxon>
        <taxon>Actinomycetota</taxon>
        <taxon>Actinomycetes</taxon>
        <taxon>Kitasatosporales</taxon>
        <taxon>Streptomycetaceae</taxon>
        <taxon>Streptomyces</taxon>
    </lineage>
</organism>
<keyword evidence="1" id="KW-0472">Membrane</keyword>
<proteinExistence type="predicted"/>
<evidence type="ECO:0000313" key="2">
    <source>
        <dbReference type="EMBL" id="WTU44535.1"/>
    </source>
</evidence>
<keyword evidence="1" id="KW-0812">Transmembrane</keyword>
<dbReference type="EMBL" id="CP108253">
    <property type="protein sequence ID" value="WTU44535.1"/>
    <property type="molecule type" value="Genomic_DNA"/>
</dbReference>
<evidence type="ECO:0000256" key="1">
    <source>
        <dbReference type="SAM" id="Phobius"/>
    </source>
</evidence>
<gene>
    <name evidence="2" type="ORF">OHV25_35585</name>
</gene>
<protein>
    <submittedName>
        <fullName evidence="2">Uncharacterized protein</fullName>
    </submittedName>
</protein>
<dbReference type="AlphaFoldDB" id="A0AAU2HB50"/>
<feature type="transmembrane region" description="Helical" evidence="1">
    <location>
        <begin position="12"/>
        <end position="32"/>
    </location>
</feature>
<name>A0AAU2HB50_9ACTN</name>
<accession>A0AAU2HB50</accession>
<reference evidence="2" key="1">
    <citation type="submission" date="2022-10" db="EMBL/GenBank/DDBJ databases">
        <title>The complete genomes of actinobacterial strains from the NBC collection.</title>
        <authorList>
            <person name="Joergensen T.S."/>
            <person name="Alvarez Arevalo M."/>
            <person name="Sterndorff E.B."/>
            <person name="Faurdal D."/>
            <person name="Vuksanovic O."/>
            <person name="Mourched A.-S."/>
            <person name="Charusanti P."/>
            <person name="Shaw S."/>
            <person name="Blin K."/>
            <person name="Weber T."/>
        </authorList>
    </citation>
    <scope>NUCLEOTIDE SEQUENCE</scope>
    <source>
        <strain evidence="2">NBC_00060</strain>
    </source>
</reference>